<name>A0ABQ7FUI4_DUNSA</name>
<keyword evidence="2" id="KW-1185">Reference proteome</keyword>
<dbReference type="Proteomes" id="UP000815325">
    <property type="component" value="Unassembled WGS sequence"/>
</dbReference>
<evidence type="ECO:0000313" key="1">
    <source>
        <dbReference type="EMBL" id="KAF5826068.1"/>
    </source>
</evidence>
<gene>
    <name evidence="1" type="ORF">DUNSADRAFT_4963</name>
</gene>
<evidence type="ECO:0000313" key="2">
    <source>
        <dbReference type="Proteomes" id="UP000815325"/>
    </source>
</evidence>
<sequence length="122" mass="13560">MSLAPIFLACKGHEAVSLAGAKQTMAVKAGTWHTATSLAPILHWHAQNMTWTGRARIQNSPQIGTLANPMSGIQPCRYTMQGSQRQPKVGTGCNMITWEAIRWNEWQSHGRYSWHAWGTTQS</sequence>
<proteinExistence type="predicted"/>
<accession>A0ABQ7FUI4</accession>
<dbReference type="EMBL" id="MU071412">
    <property type="protein sequence ID" value="KAF5826068.1"/>
    <property type="molecule type" value="Genomic_DNA"/>
</dbReference>
<comment type="caution">
    <text evidence="1">The sequence shown here is derived from an EMBL/GenBank/DDBJ whole genome shotgun (WGS) entry which is preliminary data.</text>
</comment>
<protein>
    <submittedName>
        <fullName evidence="1">Uncharacterized protein</fullName>
    </submittedName>
</protein>
<organism evidence="1 2">
    <name type="scientific">Dunaliella salina</name>
    <name type="common">Green alga</name>
    <name type="synonym">Protococcus salinus</name>
    <dbReference type="NCBI Taxonomy" id="3046"/>
    <lineage>
        <taxon>Eukaryota</taxon>
        <taxon>Viridiplantae</taxon>
        <taxon>Chlorophyta</taxon>
        <taxon>core chlorophytes</taxon>
        <taxon>Chlorophyceae</taxon>
        <taxon>CS clade</taxon>
        <taxon>Chlamydomonadales</taxon>
        <taxon>Dunaliellaceae</taxon>
        <taxon>Dunaliella</taxon>
    </lineage>
</organism>
<reference evidence="1" key="1">
    <citation type="submission" date="2017-08" db="EMBL/GenBank/DDBJ databases">
        <authorList>
            <person name="Polle J.E."/>
            <person name="Barry K."/>
            <person name="Cushman J."/>
            <person name="Schmutz J."/>
            <person name="Tran D."/>
            <person name="Hathwaick L.T."/>
            <person name="Yim W.C."/>
            <person name="Jenkins J."/>
            <person name="Mckie-Krisberg Z.M."/>
            <person name="Prochnik S."/>
            <person name="Lindquist E."/>
            <person name="Dockter R.B."/>
            <person name="Adam C."/>
            <person name="Molina H."/>
            <person name="Bunkerborg J."/>
            <person name="Jin E."/>
            <person name="Buchheim M."/>
            <person name="Magnuson J."/>
        </authorList>
    </citation>
    <scope>NUCLEOTIDE SEQUENCE</scope>
    <source>
        <strain evidence="1">CCAP 19/18</strain>
    </source>
</reference>